<feature type="region of interest" description="Disordered" evidence="1">
    <location>
        <begin position="69"/>
        <end position="90"/>
    </location>
</feature>
<evidence type="ECO:0000313" key="4">
    <source>
        <dbReference type="Proteomes" id="UP000656367"/>
    </source>
</evidence>
<sequence length="90" mass="8764">MDAGSNLQALMTRTTLRTVGTLVLALLTSAPLPTAGGDDPRNAVGPPGGYPDPVSDSVTAAVELIQEFSAGGSDASPGPTVRGAAMGAGV</sequence>
<dbReference type="EMBL" id="JAMQCP010000001">
    <property type="protein sequence ID" value="MDS0252191.1"/>
    <property type="molecule type" value="Genomic_DNA"/>
</dbReference>
<dbReference type="Proteomes" id="UP000656367">
    <property type="component" value="Unassembled WGS sequence"/>
</dbReference>
<dbReference type="RefSeq" id="WP_005536308.1">
    <property type="nucleotide sequence ID" value="NZ_BAABDY010000003.1"/>
</dbReference>
<reference evidence="2" key="2">
    <citation type="submission" date="2020-09" db="EMBL/GenBank/DDBJ databases">
        <authorList>
            <person name="Sun Q."/>
            <person name="Ohkuma M."/>
        </authorList>
    </citation>
    <scope>NUCLEOTIDE SEQUENCE</scope>
    <source>
        <strain evidence="2">JCM 15759</strain>
    </source>
</reference>
<evidence type="ECO:0000313" key="3">
    <source>
        <dbReference type="EMBL" id="MDS0252191.1"/>
    </source>
</evidence>
<accession>A0A830FCB3</accession>
<comment type="caution">
    <text evidence="2">The sequence shown here is derived from an EMBL/GenBank/DDBJ whole genome shotgun (WGS) entry which is preliminary data.</text>
</comment>
<evidence type="ECO:0000313" key="5">
    <source>
        <dbReference type="Proteomes" id="UP001248536"/>
    </source>
</evidence>
<reference evidence="3 5" key="3">
    <citation type="submission" date="2022-06" db="EMBL/GenBank/DDBJ databases">
        <title>Haloarcula sp. a new haloarchaeum isolate from saline soil.</title>
        <authorList>
            <person name="Strakova D."/>
            <person name="Galisteo C."/>
            <person name="Sanchez-Porro C."/>
            <person name="Ventosa A."/>
        </authorList>
    </citation>
    <scope>NUCLEOTIDE SEQUENCE [LARGE SCALE GENOMIC DNA]</scope>
    <source>
        <strain evidence="3 5">JCM 15760</strain>
    </source>
</reference>
<name>A0A830FCB3_HALAR</name>
<dbReference type="EMBL" id="BMON01000001">
    <property type="protein sequence ID" value="GGM34373.1"/>
    <property type="molecule type" value="Genomic_DNA"/>
</dbReference>
<proteinExistence type="predicted"/>
<keyword evidence="5" id="KW-1185">Reference proteome</keyword>
<feature type="region of interest" description="Disordered" evidence="1">
    <location>
        <begin position="30"/>
        <end position="55"/>
    </location>
</feature>
<evidence type="ECO:0000313" key="2">
    <source>
        <dbReference type="EMBL" id="GGM34373.1"/>
    </source>
</evidence>
<protein>
    <submittedName>
        <fullName evidence="2">Uncharacterized protein</fullName>
    </submittedName>
</protein>
<gene>
    <name evidence="2" type="ORF">GCM10009006_14810</name>
    <name evidence="3" type="ORF">NC662_00510</name>
</gene>
<evidence type="ECO:0000256" key="1">
    <source>
        <dbReference type="SAM" id="MobiDB-lite"/>
    </source>
</evidence>
<reference evidence="2" key="1">
    <citation type="journal article" date="2014" name="Int. J. Syst. Evol. Microbiol.">
        <title>Complete genome sequence of Corynebacterium casei LMG S-19264T (=DSM 44701T), isolated from a smear-ripened cheese.</title>
        <authorList>
            <consortium name="US DOE Joint Genome Institute (JGI-PGF)"/>
            <person name="Walter F."/>
            <person name="Albersmeier A."/>
            <person name="Kalinowski J."/>
            <person name="Ruckert C."/>
        </authorList>
    </citation>
    <scope>NUCLEOTIDE SEQUENCE</scope>
    <source>
        <strain evidence="2">JCM 15759</strain>
    </source>
</reference>
<dbReference type="Proteomes" id="UP001248536">
    <property type="component" value="Unassembled WGS sequence"/>
</dbReference>
<organism evidence="2 4">
    <name type="scientific">Haloarcula argentinensis</name>
    <dbReference type="NCBI Taxonomy" id="43776"/>
    <lineage>
        <taxon>Archaea</taxon>
        <taxon>Methanobacteriati</taxon>
        <taxon>Methanobacteriota</taxon>
        <taxon>Stenosarchaea group</taxon>
        <taxon>Halobacteria</taxon>
        <taxon>Halobacteriales</taxon>
        <taxon>Haloarculaceae</taxon>
        <taxon>Haloarcula</taxon>
    </lineage>
</organism>
<dbReference type="AlphaFoldDB" id="A0A830FCB3"/>